<gene>
    <name evidence="2" type="ORF">FOZ60_016256</name>
    <name evidence="3" type="ORF">FOZ62_012930</name>
    <name evidence="4" type="ORF">FOZ63_004591</name>
</gene>
<proteinExistence type="predicted"/>
<dbReference type="EMBL" id="JABANM010037637">
    <property type="protein sequence ID" value="KAF4681417.1"/>
    <property type="molecule type" value="Genomic_DNA"/>
</dbReference>
<dbReference type="Proteomes" id="UP000553632">
    <property type="component" value="Unassembled WGS sequence"/>
</dbReference>
<comment type="caution">
    <text evidence="4">The sequence shown here is derived from an EMBL/GenBank/DDBJ whole genome shotgun (WGS) entry which is preliminary data.</text>
</comment>
<evidence type="ECO:0000313" key="4">
    <source>
        <dbReference type="EMBL" id="KAF4741654.1"/>
    </source>
</evidence>
<organism evidence="4 6">
    <name type="scientific">Perkinsus olseni</name>
    <name type="common">Perkinsus atlanticus</name>
    <dbReference type="NCBI Taxonomy" id="32597"/>
    <lineage>
        <taxon>Eukaryota</taxon>
        <taxon>Sar</taxon>
        <taxon>Alveolata</taxon>
        <taxon>Perkinsozoa</taxon>
        <taxon>Perkinsea</taxon>
        <taxon>Perkinsida</taxon>
        <taxon>Perkinsidae</taxon>
        <taxon>Perkinsus</taxon>
    </lineage>
</organism>
<keyword evidence="6" id="KW-1185">Reference proteome</keyword>
<dbReference type="Proteomes" id="UP000541610">
    <property type="component" value="Unassembled WGS sequence"/>
</dbReference>
<dbReference type="EMBL" id="JABANO010012528">
    <property type="protein sequence ID" value="KAF4741654.1"/>
    <property type="molecule type" value="Genomic_DNA"/>
</dbReference>
<reference evidence="5 6" key="1">
    <citation type="submission" date="2020-04" db="EMBL/GenBank/DDBJ databases">
        <title>Perkinsus olseni comparative genomics.</title>
        <authorList>
            <person name="Bogema D.R."/>
        </authorList>
    </citation>
    <scope>NUCLEOTIDE SEQUENCE [LARGE SCALE GENOMIC DNA]</scope>
    <source>
        <strain evidence="2">00978-12</strain>
        <strain evidence="3">ATCC PRA-205</strain>
        <strain evidence="4 6">ATCC PRA-207</strain>
    </source>
</reference>
<evidence type="ECO:0000313" key="3">
    <source>
        <dbReference type="EMBL" id="KAF4681417.1"/>
    </source>
</evidence>
<feature type="region of interest" description="Disordered" evidence="1">
    <location>
        <begin position="70"/>
        <end position="116"/>
    </location>
</feature>
<evidence type="ECO:0000313" key="5">
    <source>
        <dbReference type="Proteomes" id="UP000541610"/>
    </source>
</evidence>
<accession>A0A7J6T8Q8</accession>
<name>A0A7J6T8Q8_PEROL</name>
<sequence>MSLGHPGLTNNSLPESLWASINPQLKSTRMSHPLTVLVLLFSLITTLTDATGGYEIFCTEQPPPRYQDALSMQTMSGPPTRPVAVDYYEDPPSYDEAMASAGGSSAGPDLTGADAG</sequence>
<evidence type="ECO:0000313" key="6">
    <source>
        <dbReference type="Proteomes" id="UP000553632"/>
    </source>
</evidence>
<evidence type="ECO:0000313" key="2">
    <source>
        <dbReference type="EMBL" id="KAF4678684.1"/>
    </source>
</evidence>
<dbReference type="AlphaFoldDB" id="A0A7J6T8Q8"/>
<dbReference type="EMBL" id="JABANP010000855">
    <property type="protein sequence ID" value="KAF4678684.1"/>
    <property type="molecule type" value="Genomic_DNA"/>
</dbReference>
<protein>
    <submittedName>
        <fullName evidence="4">Uncharacterized protein</fullName>
    </submittedName>
</protein>
<feature type="non-terminal residue" evidence="4">
    <location>
        <position position="116"/>
    </location>
</feature>
<evidence type="ECO:0000256" key="1">
    <source>
        <dbReference type="SAM" id="MobiDB-lite"/>
    </source>
</evidence>
<dbReference type="Proteomes" id="UP000574390">
    <property type="component" value="Unassembled WGS sequence"/>
</dbReference>